<feature type="domain" description="RNA polymerase II assembly factor Rtp1 C-terminal" evidence="4">
    <location>
        <begin position="693"/>
        <end position="816"/>
    </location>
</feature>
<proteinExistence type="inferred from homology"/>
<feature type="domain" description="RNA polymerase II assembly factor Rtp1 C-terminal" evidence="3">
    <location>
        <begin position="999"/>
        <end position="1031"/>
    </location>
</feature>
<dbReference type="SUPFAM" id="SSF48371">
    <property type="entry name" value="ARM repeat"/>
    <property type="match status" value="1"/>
</dbReference>
<dbReference type="AlphaFoldDB" id="A0A7U2F6Y6"/>
<dbReference type="InterPro" id="IPR019414">
    <property type="entry name" value="Rtp1_C2"/>
</dbReference>
<sequence length="1082" mass="119157">MGAVEDAIDAAADFVGPLIDRKGHKLEAGNTFEAKTLVPQALSHLHAINAADLAADPDAPYDASLAGIVYGLLDVIILFGVLPHLSPGVSFSQRPRSVLAATCAVAHEKDVNQLSKAIWGLLPILEQEGLGVQPLLSQRILPDIISAIVELAFSPSLRKHHLDFGDIYQKVIERTPTSRLLPILTTFLQQPLPIWAKPALSRELALVPLRRRGIRHTIEFLSLSYLSKNSRIPQDASGSMSQIPIPIEAVRQASRLLVLPPSGIEQDEWLRQLVSQFWALLDGDEGADMSRAAGQIIAEGILSKRATGAPDSVGWQLFAQPILAEISPGSSKHDPLKKTHHGRVLVQEHDLEIALKRLSTIALACSHAGLLKRLVGPLLLNVWTLLNHANERSALDKKWSMLSRSILLRFMAISCDAVYIDKIATNIFWDGDTNWTYEPGSNGGIEIRLRSDNNHGTTEMDSILMRLGGLDGRIGVLVDLIADAKMPDATVGSIFLQATKRWLTPPPQLPATSLTDDLDTDPFAALADAKLSEAMGKRFRDQLARSPQHIMELMGQVLTNFMVEHQTKVRTLAKQGKVSRANMQNLIKTTMKDDRGKKISGDDTMEEELVAFAMSILSTLIGSAGFAQTPQTQSILASIITPLVYVSQHQAERSMSPHIINAANQLLQLVQPSSIALQTEDDDPLGSHRATLRAVLTDINSPEPPNRTWALNTLRKLIGDPVAFPVVDIPSMAHFLLSASVADPESYVHISAMPVLVDLAVRAPNPVVGIVVDAFVDIDEKSLELRRGKQTEEKERETQEALDYRLRIGEVLSNFVLDDTFFDSPDDTFMRYRCIKQICEACLSLSSRRGKRTQTLQTRTQIAQAENETQTEAEAAWGGPIPNLLDPEGENSEDQADRDALIKIVKGWEDTGIEEDVRIRASALSVLSTILEHRITFLRQATADAALQMVLLIITMETSETKAILRRAAIMVVMGLLRGLDGKLEADQEAEIGFDMTQQSEVERVLEWVREEDADSLVRDHAASVLEGLETWRMKKLYQVRDQGLGLGGNLNLEGPLRGLTVQPGLGTERDERRKLIVEELE</sequence>
<evidence type="ECO:0000259" key="3">
    <source>
        <dbReference type="Pfam" id="PF10304"/>
    </source>
</evidence>
<dbReference type="InterPro" id="IPR019451">
    <property type="entry name" value="Rtp1_C1"/>
</dbReference>
<dbReference type="InterPro" id="IPR016024">
    <property type="entry name" value="ARM-type_fold"/>
</dbReference>
<comment type="similarity">
    <text evidence="1">Belongs to the Tango6 family.</text>
</comment>
<dbReference type="OMA" id="KRAYGAP"/>
<dbReference type="Pfam" id="PF10363">
    <property type="entry name" value="RTP1_C1"/>
    <property type="match status" value="1"/>
</dbReference>
<dbReference type="PANTHER" id="PTHR20959:SF1">
    <property type="entry name" value="TRANSPORT AND GOLGI ORGANIZATION PROTEIN 6 HOMOLOG"/>
    <property type="match status" value="1"/>
</dbReference>
<dbReference type="VEuPathDB" id="FungiDB:JI435_066880"/>
<evidence type="ECO:0008006" key="7">
    <source>
        <dbReference type="Google" id="ProtNLM"/>
    </source>
</evidence>
<dbReference type="PANTHER" id="PTHR20959">
    <property type="entry name" value="TRANSPORT AND GOLGI ORGANIZATION PROTEIN 6 FAMILY MEMBER"/>
    <property type="match status" value="1"/>
</dbReference>
<protein>
    <recommendedName>
        <fullName evidence="7">RNA polymerase II assembly factor Rtp1 C-terminal domain-containing protein</fullName>
    </recommendedName>
</protein>
<feature type="compositionally biased region" description="Low complexity" evidence="2">
    <location>
        <begin position="860"/>
        <end position="876"/>
    </location>
</feature>
<evidence type="ECO:0000313" key="5">
    <source>
        <dbReference type="EMBL" id="QRC99746.1"/>
    </source>
</evidence>
<dbReference type="KEGG" id="pno:SNOG_06688"/>
<name>A0A7U2F6Y6_PHANO</name>
<dbReference type="RefSeq" id="XP_001797050.1">
    <property type="nucleotide sequence ID" value="XM_001796998.1"/>
</dbReference>
<gene>
    <name evidence="5" type="ORF">JI435_066880</name>
</gene>
<evidence type="ECO:0000256" key="1">
    <source>
        <dbReference type="ARBA" id="ARBA00005724"/>
    </source>
</evidence>
<evidence type="ECO:0000256" key="2">
    <source>
        <dbReference type="SAM" id="MobiDB-lite"/>
    </source>
</evidence>
<accession>A0A7U2F6Y6</accession>
<keyword evidence="6" id="KW-1185">Reference proteome</keyword>
<organism evidence="5 6">
    <name type="scientific">Phaeosphaeria nodorum (strain SN15 / ATCC MYA-4574 / FGSC 10173)</name>
    <name type="common">Glume blotch fungus</name>
    <name type="synonym">Parastagonospora nodorum</name>
    <dbReference type="NCBI Taxonomy" id="321614"/>
    <lineage>
        <taxon>Eukaryota</taxon>
        <taxon>Fungi</taxon>
        <taxon>Dikarya</taxon>
        <taxon>Ascomycota</taxon>
        <taxon>Pezizomycotina</taxon>
        <taxon>Dothideomycetes</taxon>
        <taxon>Pleosporomycetidae</taxon>
        <taxon>Pleosporales</taxon>
        <taxon>Pleosporineae</taxon>
        <taxon>Phaeosphaeriaceae</taxon>
        <taxon>Parastagonospora</taxon>
    </lineage>
</organism>
<dbReference type="InterPro" id="IPR039600">
    <property type="entry name" value="TANGO6/Rtp1"/>
</dbReference>
<evidence type="ECO:0000259" key="4">
    <source>
        <dbReference type="Pfam" id="PF10363"/>
    </source>
</evidence>
<evidence type="ECO:0000313" key="6">
    <source>
        <dbReference type="Proteomes" id="UP000663193"/>
    </source>
</evidence>
<dbReference type="Proteomes" id="UP000663193">
    <property type="component" value="Chromosome 10"/>
</dbReference>
<dbReference type="EMBL" id="CP069032">
    <property type="protein sequence ID" value="QRC99746.1"/>
    <property type="molecule type" value="Genomic_DNA"/>
</dbReference>
<feature type="region of interest" description="Disordered" evidence="2">
    <location>
        <begin position="856"/>
        <end position="892"/>
    </location>
</feature>
<dbReference type="Pfam" id="PF10304">
    <property type="entry name" value="RTP1_C2"/>
    <property type="match status" value="1"/>
</dbReference>
<reference evidence="6" key="1">
    <citation type="journal article" date="2021" name="BMC Genomics">
        <title>Chromosome-level genome assembly and manually-curated proteome of model necrotroph Parastagonospora nodorum Sn15 reveals a genome-wide trove of candidate effector homologs, and redundancy of virulence-related functions within an accessory chromosome.</title>
        <authorList>
            <person name="Bertazzoni S."/>
            <person name="Jones D.A.B."/>
            <person name="Phan H.T."/>
            <person name="Tan K.-C."/>
            <person name="Hane J.K."/>
        </authorList>
    </citation>
    <scope>NUCLEOTIDE SEQUENCE [LARGE SCALE GENOMIC DNA]</scope>
    <source>
        <strain evidence="6">SN15 / ATCC MYA-4574 / FGSC 10173)</strain>
    </source>
</reference>
<dbReference type="OrthoDB" id="39591at2759"/>